<organism evidence="1 2">
    <name type="scientific">Roseibium aquae</name>
    <dbReference type="NCBI Taxonomy" id="1323746"/>
    <lineage>
        <taxon>Bacteria</taxon>
        <taxon>Pseudomonadati</taxon>
        <taxon>Pseudomonadota</taxon>
        <taxon>Alphaproteobacteria</taxon>
        <taxon>Hyphomicrobiales</taxon>
        <taxon>Stappiaceae</taxon>
        <taxon>Roseibium</taxon>
    </lineage>
</organism>
<proteinExistence type="predicted"/>
<dbReference type="OrthoDB" id="7428628at2"/>
<sequence length="104" mass="11932">MLVCSCNVISKRDIEEVVRSFLAVDPWQLITPGKVYHALQKRGRCCGCFPNLINIIVAEIENHHRQAETPEADILPFLAQLRSEYERTQDLRKQAVSRRRALAS</sequence>
<keyword evidence="2" id="KW-1185">Reference proteome</keyword>
<evidence type="ECO:0000313" key="1">
    <source>
        <dbReference type="EMBL" id="GGB49364.1"/>
    </source>
</evidence>
<evidence type="ECO:0000313" key="2">
    <source>
        <dbReference type="Proteomes" id="UP000605148"/>
    </source>
</evidence>
<dbReference type="Gene3D" id="1.10.10.1100">
    <property type="entry name" value="BFD-like [2Fe-2S]-binding domain"/>
    <property type="match status" value="1"/>
</dbReference>
<dbReference type="EMBL" id="BMFA01000006">
    <property type="protein sequence ID" value="GGB49364.1"/>
    <property type="molecule type" value="Genomic_DNA"/>
</dbReference>
<name>A0A916X0Q5_9HYPH</name>
<dbReference type="RefSeq" id="WP_150496326.1">
    <property type="nucleotide sequence ID" value="NZ_BMFA01000006.1"/>
</dbReference>
<reference evidence="1" key="2">
    <citation type="submission" date="2020-09" db="EMBL/GenBank/DDBJ databases">
        <authorList>
            <person name="Sun Q."/>
            <person name="Zhou Y."/>
        </authorList>
    </citation>
    <scope>NUCLEOTIDE SEQUENCE</scope>
    <source>
        <strain evidence="1">CGMCC 1.12426</strain>
    </source>
</reference>
<gene>
    <name evidence="1" type="ORF">GCM10011316_21880</name>
</gene>
<accession>A0A916X0Q5</accession>
<dbReference type="InterPro" id="IPR041854">
    <property type="entry name" value="BFD-like_2Fe2S-bd_dom_sf"/>
</dbReference>
<reference evidence="1" key="1">
    <citation type="journal article" date="2014" name="Int. J. Syst. Evol. Microbiol.">
        <title>Complete genome sequence of Corynebacterium casei LMG S-19264T (=DSM 44701T), isolated from a smear-ripened cheese.</title>
        <authorList>
            <consortium name="US DOE Joint Genome Institute (JGI-PGF)"/>
            <person name="Walter F."/>
            <person name="Albersmeier A."/>
            <person name="Kalinowski J."/>
            <person name="Ruckert C."/>
        </authorList>
    </citation>
    <scope>NUCLEOTIDE SEQUENCE</scope>
    <source>
        <strain evidence="1">CGMCC 1.12426</strain>
    </source>
</reference>
<dbReference type="Proteomes" id="UP000605148">
    <property type="component" value="Unassembled WGS sequence"/>
</dbReference>
<protein>
    <submittedName>
        <fullName evidence="1">(2Fe-2S)-binding protein</fullName>
    </submittedName>
</protein>
<dbReference type="AlphaFoldDB" id="A0A916X0Q5"/>
<comment type="caution">
    <text evidence="1">The sequence shown here is derived from an EMBL/GenBank/DDBJ whole genome shotgun (WGS) entry which is preliminary data.</text>
</comment>